<dbReference type="AlphaFoldDB" id="A0A6G1JFM2"/>
<evidence type="ECO:0000313" key="2">
    <source>
        <dbReference type="Proteomes" id="UP000799291"/>
    </source>
</evidence>
<dbReference type="OrthoDB" id="20872at2759"/>
<dbReference type="Proteomes" id="UP000799291">
    <property type="component" value="Unassembled WGS sequence"/>
</dbReference>
<name>A0A6G1JFM2_9PLEO</name>
<accession>A0A6G1JFM2</accession>
<reference evidence="1" key="1">
    <citation type="journal article" date="2020" name="Stud. Mycol.">
        <title>101 Dothideomycetes genomes: a test case for predicting lifestyles and emergence of pathogens.</title>
        <authorList>
            <person name="Haridas S."/>
            <person name="Albert R."/>
            <person name="Binder M."/>
            <person name="Bloem J."/>
            <person name="Labutti K."/>
            <person name="Salamov A."/>
            <person name="Andreopoulos B."/>
            <person name="Baker S."/>
            <person name="Barry K."/>
            <person name="Bills G."/>
            <person name="Bluhm B."/>
            <person name="Cannon C."/>
            <person name="Castanera R."/>
            <person name="Culley D."/>
            <person name="Daum C."/>
            <person name="Ezra D."/>
            <person name="Gonzalez J."/>
            <person name="Henrissat B."/>
            <person name="Kuo A."/>
            <person name="Liang C."/>
            <person name="Lipzen A."/>
            <person name="Lutzoni F."/>
            <person name="Magnuson J."/>
            <person name="Mondo S."/>
            <person name="Nolan M."/>
            <person name="Ohm R."/>
            <person name="Pangilinan J."/>
            <person name="Park H.-J."/>
            <person name="Ramirez L."/>
            <person name="Alfaro M."/>
            <person name="Sun H."/>
            <person name="Tritt A."/>
            <person name="Yoshinaga Y."/>
            <person name="Zwiers L.-H."/>
            <person name="Turgeon B."/>
            <person name="Goodwin S."/>
            <person name="Spatafora J."/>
            <person name="Crous P."/>
            <person name="Grigoriev I."/>
        </authorList>
    </citation>
    <scope>NUCLEOTIDE SEQUENCE</scope>
    <source>
        <strain evidence="1">CBS 122367</strain>
    </source>
</reference>
<evidence type="ECO:0000313" key="1">
    <source>
        <dbReference type="EMBL" id="KAF2688929.1"/>
    </source>
</evidence>
<proteinExistence type="predicted"/>
<organism evidence="1 2">
    <name type="scientific">Lentithecium fluviatile CBS 122367</name>
    <dbReference type="NCBI Taxonomy" id="1168545"/>
    <lineage>
        <taxon>Eukaryota</taxon>
        <taxon>Fungi</taxon>
        <taxon>Dikarya</taxon>
        <taxon>Ascomycota</taxon>
        <taxon>Pezizomycotina</taxon>
        <taxon>Dothideomycetes</taxon>
        <taxon>Pleosporomycetidae</taxon>
        <taxon>Pleosporales</taxon>
        <taxon>Massarineae</taxon>
        <taxon>Lentitheciaceae</taxon>
        <taxon>Lentithecium</taxon>
    </lineage>
</organism>
<sequence>MPAFISSVYATCHGSFKQLIEIVQSPEFDKYKTWVGNVGAAHAGKRYEISLNYRLREASFVRDQVLAFFNTLVKNLSDATSVV</sequence>
<gene>
    <name evidence="1" type="ORF">K458DRAFT_385091</name>
</gene>
<keyword evidence="2" id="KW-1185">Reference proteome</keyword>
<protein>
    <submittedName>
        <fullName evidence="1">Uncharacterized protein</fullName>
    </submittedName>
</protein>
<dbReference type="EMBL" id="MU005573">
    <property type="protein sequence ID" value="KAF2688929.1"/>
    <property type="molecule type" value="Genomic_DNA"/>
</dbReference>